<evidence type="ECO:0000313" key="1">
    <source>
        <dbReference type="EMBL" id="MBX31087.1"/>
    </source>
</evidence>
<proteinExistence type="predicted"/>
<protein>
    <submittedName>
        <fullName evidence="1">Uncharacterized protein</fullName>
    </submittedName>
</protein>
<name>A0A2P2MLK4_RHIMU</name>
<dbReference type="AlphaFoldDB" id="A0A2P2MLK4"/>
<dbReference type="EMBL" id="GGEC01050603">
    <property type="protein sequence ID" value="MBX31087.1"/>
    <property type="molecule type" value="Transcribed_RNA"/>
</dbReference>
<sequence length="22" mass="2429">MHAITKCAKGPVCWQNEVGRVT</sequence>
<reference evidence="1" key="1">
    <citation type="submission" date="2018-02" db="EMBL/GenBank/DDBJ databases">
        <title>Rhizophora mucronata_Transcriptome.</title>
        <authorList>
            <person name="Meera S.P."/>
            <person name="Sreeshan A."/>
            <person name="Augustine A."/>
        </authorList>
    </citation>
    <scope>NUCLEOTIDE SEQUENCE</scope>
    <source>
        <tissue evidence="1">Leaf</tissue>
    </source>
</reference>
<accession>A0A2P2MLK4</accession>
<organism evidence="1">
    <name type="scientific">Rhizophora mucronata</name>
    <name type="common">Asiatic mangrove</name>
    <dbReference type="NCBI Taxonomy" id="61149"/>
    <lineage>
        <taxon>Eukaryota</taxon>
        <taxon>Viridiplantae</taxon>
        <taxon>Streptophyta</taxon>
        <taxon>Embryophyta</taxon>
        <taxon>Tracheophyta</taxon>
        <taxon>Spermatophyta</taxon>
        <taxon>Magnoliopsida</taxon>
        <taxon>eudicotyledons</taxon>
        <taxon>Gunneridae</taxon>
        <taxon>Pentapetalae</taxon>
        <taxon>rosids</taxon>
        <taxon>fabids</taxon>
        <taxon>Malpighiales</taxon>
        <taxon>Rhizophoraceae</taxon>
        <taxon>Rhizophora</taxon>
    </lineage>
</organism>